<dbReference type="InterPro" id="IPR036186">
    <property type="entry name" value="Serpin_sf"/>
</dbReference>
<evidence type="ECO:0000256" key="1">
    <source>
        <dbReference type="RuleBase" id="RU000411"/>
    </source>
</evidence>
<feature type="compositionally biased region" description="Basic and acidic residues" evidence="2">
    <location>
        <begin position="58"/>
        <end position="73"/>
    </location>
</feature>
<dbReference type="InterPro" id="IPR042178">
    <property type="entry name" value="Serpin_sf_1"/>
</dbReference>
<dbReference type="Proteomes" id="UP000011519">
    <property type="component" value="Unassembled WGS sequence"/>
</dbReference>
<protein>
    <submittedName>
        <fullName evidence="4">Proteinase inhibitor I4 serpin</fullName>
    </submittedName>
</protein>
<dbReference type="SMART" id="SM00093">
    <property type="entry name" value="SERPIN"/>
    <property type="match status" value="1"/>
</dbReference>
<accession>L9ZX77</accession>
<dbReference type="Gene3D" id="2.30.39.10">
    <property type="entry name" value="Alpha-1-antitrypsin, domain 1"/>
    <property type="match status" value="1"/>
</dbReference>
<evidence type="ECO:0000256" key="2">
    <source>
        <dbReference type="SAM" id="MobiDB-lite"/>
    </source>
</evidence>
<dbReference type="SUPFAM" id="SSF56574">
    <property type="entry name" value="Serpins"/>
    <property type="match status" value="1"/>
</dbReference>
<feature type="region of interest" description="Disordered" evidence="2">
    <location>
        <begin position="58"/>
        <end position="78"/>
    </location>
</feature>
<dbReference type="InterPro" id="IPR023795">
    <property type="entry name" value="Serpin_CS"/>
</dbReference>
<dbReference type="AlphaFoldDB" id="L9ZX77"/>
<comment type="similarity">
    <text evidence="1">Belongs to the serpin family.</text>
</comment>
<dbReference type="CDD" id="cd19590">
    <property type="entry name" value="serpin_thermopin-like"/>
    <property type="match status" value="1"/>
</dbReference>
<organism evidence="4 5">
    <name type="scientific">Natrialba hulunbeirensis JCM 10989</name>
    <dbReference type="NCBI Taxonomy" id="1227493"/>
    <lineage>
        <taxon>Archaea</taxon>
        <taxon>Methanobacteriati</taxon>
        <taxon>Methanobacteriota</taxon>
        <taxon>Stenosarchaea group</taxon>
        <taxon>Halobacteria</taxon>
        <taxon>Halobacteriales</taxon>
        <taxon>Natrialbaceae</taxon>
        <taxon>Natrialba</taxon>
    </lineage>
</organism>
<dbReference type="Gene3D" id="3.30.497.10">
    <property type="entry name" value="Antithrombin, subunit I, domain 2"/>
    <property type="match status" value="1"/>
</dbReference>
<dbReference type="PANTHER" id="PTHR11461:SF211">
    <property type="entry name" value="GH10112P-RELATED"/>
    <property type="match status" value="1"/>
</dbReference>
<dbReference type="PROSITE" id="PS00284">
    <property type="entry name" value="SERPIN"/>
    <property type="match status" value="1"/>
</dbReference>
<evidence type="ECO:0000313" key="4">
    <source>
        <dbReference type="EMBL" id="ELY90202.1"/>
    </source>
</evidence>
<dbReference type="InterPro" id="IPR042185">
    <property type="entry name" value="Serpin_sf_2"/>
</dbReference>
<dbReference type="PATRIC" id="fig|1227493.4.peg.2369"/>
<reference evidence="4 5" key="1">
    <citation type="journal article" date="2014" name="PLoS Genet.">
        <title>Phylogenetically driven sequencing of extremely halophilic archaea reveals strategies for static and dynamic osmo-response.</title>
        <authorList>
            <person name="Becker E.A."/>
            <person name="Seitzer P.M."/>
            <person name="Tritt A."/>
            <person name="Larsen D."/>
            <person name="Krusor M."/>
            <person name="Yao A.I."/>
            <person name="Wu D."/>
            <person name="Madern D."/>
            <person name="Eisen J.A."/>
            <person name="Darling A.E."/>
            <person name="Facciotti M.T."/>
        </authorList>
    </citation>
    <scope>NUCLEOTIDE SEQUENCE [LARGE SCALE GENOMIC DNA]</scope>
    <source>
        <strain evidence="4 5">JCM 10989</strain>
    </source>
</reference>
<dbReference type="STRING" id="1227493.C483_11858"/>
<gene>
    <name evidence="4" type="ORF">C483_11858</name>
</gene>
<dbReference type="PANTHER" id="PTHR11461">
    <property type="entry name" value="SERINE PROTEASE INHIBITOR, SERPIN"/>
    <property type="match status" value="1"/>
</dbReference>
<dbReference type="Pfam" id="PF00079">
    <property type="entry name" value="Serpin"/>
    <property type="match status" value="1"/>
</dbReference>
<sequence>MADDENLFVSPYSVSVALAMTYAGARGETAAEMAAALRYDLEDDDLHAAFGALETELEQRNRDGQEVEQHGAEDSDETDALGYQLSSANAVWAAKEFPFADDYLDLLEAYYEAGDHTVDFAGDPDEAREEINAWVEAQTNDRIEDLLPEELINASTQLVLTNAVYFLAAWEHDFDPDGTEPAPFTGLDGTESEVEMMHQSTQLRYADIGGHQLVELPYANDDTSMVVILPAEGEFESFEASLTADRLAIMLDEATYPVVDLALPKFGIESKFDLRNVLGELGMERAFDGASADFSGMLEDDDSDLSITSVIHETFIEVDEEGTEAAAATAVVMGGDDDGGQPDSVSMTVDRPFLFYIRDQPTETPLFLGRVVNGETFDD</sequence>
<keyword evidence="5" id="KW-1185">Reference proteome</keyword>
<name>L9ZX77_9EURY</name>
<comment type="caution">
    <text evidence="4">The sequence shown here is derived from an EMBL/GenBank/DDBJ whole genome shotgun (WGS) entry which is preliminary data.</text>
</comment>
<feature type="domain" description="Serpin" evidence="3">
    <location>
        <begin position="1"/>
        <end position="374"/>
    </location>
</feature>
<dbReference type="GO" id="GO:0004867">
    <property type="term" value="F:serine-type endopeptidase inhibitor activity"/>
    <property type="evidence" value="ECO:0007669"/>
    <property type="project" value="InterPro"/>
</dbReference>
<evidence type="ECO:0000259" key="3">
    <source>
        <dbReference type="SMART" id="SM00093"/>
    </source>
</evidence>
<dbReference type="InterPro" id="IPR000215">
    <property type="entry name" value="Serpin_fam"/>
</dbReference>
<proteinExistence type="inferred from homology"/>
<dbReference type="GO" id="GO:0005615">
    <property type="term" value="C:extracellular space"/>
    <property type="evidence" value="ECO:0007669"/>
    <property type="project" value="InterPro"/>
</dbReference>
<dbReference type="EMBL" id="AOIM01000035">
    <property type="protein sequence ID" value="ELY90202.1"/>
    <property type="molecule type" value="Genomic_DNA"/>
</dbReference>
<evidence type="ECO:0000313" key="5">
    <source>
        <dbReference type="Proteomes" id="UP000011519"/>
    </source>
</evidence>
<dbReference type="InterPro" id="IPR023796">
    <property type="entry name" value="Serpin_dom"/>
</dbReference>